<sequence>MFFKSKKPKEILCIYSKGKLLYQGELKDIPLKESVILEKSLAFFDDPDPCYIHRSAVRVRLTEELLREIQQETALSHCPLITKYVDLPHMEEFTFISEQ</sequence>
<keyword evidence="2" id="KW-1185">Reference proteome</keyword>
<organism evidence="1 2">
    <name type="scientific">Robinsoniella peoriensis</name>
    <dbReference type="NCBI Taxonomy" id="180332"/>
    <lineage>
        <taxon>Bacteria</taxon>
        <taxon>Bacillati</taxon>
        <taxon>Bacillota</taxon>
        <taxon>Clostridia</taxon>
        <taxon>Lachnospirales</taxon>
        <taxon>Lachnospiraceae</taxon>
        <taxon>Robinsoniella</taxon>
    </lineage>
</organism>
<accession>A0A4V6HSB1</accession>
<dbReference type="Proteomes" id="UP000306509">
    <property type="component" value="Unassembled WGS sequence"/>
</dbReference>
<evidence type="ECO:0000313" key="1">
    <source>
        <dbReference type="EMBL" id="TLD02268.1"/>
    </source>
</evidence>
<name>A0A4V6HSB1_9FIRM</name>
<gene>
    <name evidence="1" type="ORF">DSM106044_00835</name>
</gene>
<dbReference type="EMBL" id="QGQD01000019">
    <property type="protein sequence ID" value="TLD02268.1"/>
    <property type="molecule type" value="Genomic_DNA"/>
</dbReference>
<dbReference type="AlphaFoldDB" id="A0A4V6HSB1"/>
<proteinExistence type="predicted"/>
<dbReference type="RefSeq" id="WP_138001845.1">
    <property type="nucleotide sequence ID" value="NZ_QGQD01000019.1"/>
</dbReference>
<evidence type="ECO:0000313" key="2">
    <source>
        <dbReference type="Proteomes" id="UP000306509"/>
    </source>
</evidence>
<protein>
    <submittedName>
        <fullName evidence="1">Uncharacterized protein</fullName>
    </submittedName>
</protein>
<reference evidence="1 2" key="1">
    <citation type="journal article" date="2019" name="Anaerobe">
        <title>Detection of Robinsoniella peoriensis in multiple bone samples of a trauma patient.</title>
        <authorList>
            <person name="Schrottner P."/>
            <person name="Hartwich K."/>
            <person name="Bunk B."/>
            <person name="Schober I."/>
            <person name="Helbig S."/>
            <person name="Rudolph W.W."/>
            <person name="Gunzer F."/>
        </authorList>
    </citation>
    <scope>NUCLEOTIDE SEQUENCE [LARGE SCALE GENOMIC DNA]</scope>
    <source>
        <strain evidence="1 2">DSM 106044</strain>
    </source>
</reference>
<comment type="caution">
    <text evidence="1">The sequence shown here is derived from an EMBL/GenBank/DDBJ whole genome shotgun (WGS) entry which is preliminary data.</text>
</comment>